<dbReference type="SUPFAM" id="SSF55909">
    <property type="entry name" value="Pentein"/>
    <property type="match status" value="1"/>
</dbReference>
<dbReference type="InterPro" id="IPR007466">
    <property type="entry name" value="Peptidyl-Arg-deiminase_porph"/>
</dbReference>
<dbReference type="PANTHER" id="PTHR31377:SF0">
    <property type="entry name" value="AGMATINE DEIMINASE-RELATED"/>
    <property type="match status" value="1"/>
</dbReference>
<dbReference type="GO" id="GO:0009446">
    <property type="term" value="P:putrescine biosynthetic process"/>
    <property type="evidence" value="ECO:0007669"/>
    <property type="project" value="InterPro"/>
</dbReference>
<dbReference type="KEGG" id="pdp:PDIP_78690"/>
<evidence type="ECO:0000313" key="2">
    <source>
        <dbReference type="EMBL" id="QQK40733.1"/>
    </source>
</evidence>
<accession>A0A7T6XGH5</accession>
<dbReference type="GeneID" id="26236185"/>
<dbReference type="AlphaFoldDB" id="A0A7T6XGH5"/>
<dbReference type="Pfam" id="PF04371">
    <property type="entry name" value="PAD_porph"/>
    <property type="match status" value="1"/>
</dbReference>
<protein>
    <submittedName>
        <fullName evidence="2">Porphyromonas-type peptidyl-arginine deiminase superfamily</fullName>
    </submittedName>
</protein>
<dbReference type="GO" id="GO:0004668">
    <property type="term" value="F:protein-arginine deiminase activity"/>
    <property type="evidence" value="ECO:0007669"/>
    <property type="project" value="InterPro"/>
</dbReference>
<sequence>MASSSIKAKFFCPHETARHAATILGFPSKVSIASFDYMHDPKMSRKQSQWLAKLLRNIRVTLRISPSFPFSQITFGSAIQALSMYLELTGSSTNALQSTFVSVNGGGSRTLAPTTRSSDGLDWPVMTPEQMEENGSFARKVIEFDVLPSPVTLVESQIRLEGGALAVDGEGTLLATENSIINQNRNPGLSKTTIETELRRLLGVEKIIWFPGRKDLDVTDVHVDAEVNFVRPGVVVLSRPHSSAPKAWVEIYEEIRDILGQSADAKGRSFEVHEVDEPSPKIFGILSYDEPTINHENFSFREWMAHYSSVRR</sequence>
<evidence type="ECO:0000313" key="3">
    <source>
        <dbReference type="Proteomes" id="UP000595662"/>
    </source>
</evidence>
<dbReference type="Gene3D" id="3.75.10.10">
    <property type="entry name" value="L-arginine/glycine Amidinotransferase, Chain A"/>
    <property type="match status" value="1"/>
</dbReference>
<name>A0A7T6XGH5_PENDI</name>
<dbReference type="GO" id="GO:0047632">
    <property type="term" value="F:agmatine deiminase activity"/>
    <property type="evidence" value="ECO:0007669"/>
    <property type="project" value="TreeGrafter"/>
</dbReference>
<organism evidence="2 3">
    <name type="scientific">Penicillium digitatum</name>
    <name type="common">Green mold</name>
    <dbReference type="NCBI Taxonomy" id="36651"/>
    <lineage>
        <taxon>Eukaryota</taxon>
        <taxon>Fungi</taxon>
        <taxon>Dikarya</taxon>
        <taxon>Ascomycota</taxon>
        <taxon>Pezizomycotina</taxon>
        <taxon>Eurotiomycetes</taxon>
        <taxon>Eurotiomycetidae</taxon>
        <taxon>Eurotiales</taxon>
        <taxon>Aspergillaceae</taxon>
        <taxon>Penicillium</taxon>
    </lineage>
</organism>
<proteinExistence type="predicted"/>
<dbReference type="RefSeq" id="XP_014532026.2">
    <property type="nucleotide sequence ID" value="XM_014676540.2"/>
</dbReference>
<gene>
    <name evidence="2" type="ORF">Pdw03_3587</name>
</gene>
<reference evidence="2 3" key="1">
    <citation type="submission" date="2020-08" db="EMBL/GenBank/DDBJ databases">
        <title>The completed genome sequence of the pathogenic ascomycete fungus Penicillium digitatum.</title>
        <authorList>
            <person name="Wang M."/>
        </authorList>
    </citation>
    <scope>NUCLEOTIDE SEQUENCE [LARGE SCALE GENOMIC DNA]</scope>
    <source>
        <strain evidence="2 3">PdW03</strain>
    </source>
</reference>
<keyword evidence="1" id="KW-0378">Hydrolase</keyword>
<evidence type="ECO:0000256" key="1">
    <source>
        <dbReference type="ARBA" id="ARBA00022801"/>
    </source>
</evidence>
<dbReference type="Proteomes" id="UP000595662">
    <property type="component" value="Chromosome 1"/>
</dbReference>
<dbReference type="PANTHER" id="PTHR31377">
    <property type="entry name" value="AGMATINE DEIMINASE-RELATED"/>
    <property type="match status" value="1"/>
</dbReference>
<dbReference type="VEuPathDB" id="FungiDB:PDIP_78690"/>
<dbReference type="EMBL" id="CP060774">
    <property type="protein sequence ID" value="QQK40733.1"/>
    <property type="molecule type" value="Genomic_DNA"/>
</dbReference>